<comment type="caution">
    <text evidence="1">The sequence shown here is derived from an EMBL/GenBank/DDBJ whole genome shotgun (WGS) entry which is preliminary data.</text>
</comment>
<proteinExistence type="predicted"/>
<name>A0A1B9F3Z1_9BACT</name>
<evidence type="ECO:0000313" key="2">
    <source>
        <dbReference type="Proteomes" id="UP000093080"/>
    </source>
</evidence>
<dbReference type="AlphaFoldDB" id="A0A1B9F3Z1"/>
<dbReference type="Proteomes" id="UP000093080">
    <property type="component" value="Unassembled WGS sequence"/>
</dbReference>
<reference evidence="1 2" key="1">
    <citation type="submission" date="2016-06" db="EMBL/GenBank/DDBJ databases">
        <title>Respiratory ammonification of nitrate coupled to the oxidation of elemental sulfur in deep-sea autotrophic thermophilic bacteria.</title>
        <authorList>
            <person name="Slobodkina G.B."/>
            <person name="Mardanov A.V."/>
            <person name="Ravin N.V."/>
            <person name="Frolova A.A."/>
            <person name="Viryasiv M.B."/>
            <person name="Chernyh N.A."/>
            <person name="Bonch-Osmolovskaya E.A."/>
            <person name="Slobodkin A.I."/>
        </authorList>
    </citation>
    <scope>NUCLEOTIDE SEQUENCE [LARGE SCALE GENOMIC DNA]</scope>
    <source>
        <strain evidence="1 2">S69</strain>
    </source>
</reference>
<organism evidence="1 2">
    <name type="scientific">Dissulfuribacter thermophilus</name>
    <dbReference type="NCBI Taxonomy" id="1156395"/>
    <lineage>
        <taxon>Bacteria</taxon>
        <taxon>Pseudomonadati</taxon>
        <taxon>Thermodesulfobacteriota</taxon>
        <taxon>Dissulfuribacteria</taxon>
        <taxon>Dissulfuribacterales</taxon>
        <taxon>Dissulfuribacteraceae</taxon>
        <taxon>Dissulfuribacter</taxon>
    </lineage>
</organism>
<keyword evidence="2" id="KW-1185">Reference proteome</keyword>
<accession>A0A1B9F3Z1</accession>
<evidence type="ECO:0000313" key="1">
    <source>
        <dbReference type="EMBL" id="OCC14646.1"/>
    </source>
</evidence>
<gene>
    <name evidence="1" type="ORF">DBT_1961</name>
</gene>
<sequence length="73" mass="8359">MDCLHPTRPGHGYLVEASFDIPVHIQGLNKIILAFNSILMHTQKEFLPSSDIIMIVANEFSPWCYEQVNYPLN</sequence>
<dbReference type="EMBL" id="MAGO01000010">
    <property type="protein sequence ID" value="OCC14646.1"/>
    <property type="molecule type" value="Genomic_DNA"/>
</dbReference>
<protein>
    <submittedName>
        <fullName evidence="1">Uncharacterized protein</fullName>
    </submittedName>
</protein>